<dbReference type="EMBL" id="WTYJ01000004">
    <property type="protein sequence ID" value="MXP00618.1"/>
    <property type="molecule type" value="Genomic_DNA"/>
</dbReference>
<keyword evidence="3" id="KW-0804">Transcription</keyword>
<organism evidence="5 6">
    <name type="scientific">Croceibacterium xixiisoli</name>
    <dbReference type="NCBI Taxonomy" id="1476466"/>
    <lineage>
        <taxon>Bacteria</taxon>
        <taxon>Pseudomonadati</taxon>
        <taxon>Pseudomonadota</taxon>
        <taxon>Alphaproteobacteria</taxon>
        <taxon>Sphingomonadales</taxon>
        <taxon>Erythrobacteraceae</taxon>
        <taxon>Croceibacterium</taxon>
    </lineage>
</organism>
<dbReference type="InterPro" id="IPR009057">
    <property type="entry name" value="Homeodomain-like_sf"/>
</dbReference>
<reference evidence="5 6" key="1">
    <citation type="submission" date="2019-12" db="EMBL/GenBank/DDBJ databases">
        <title>Genomic-based taxomic classification of the family Erythrobacteraceae.</title>
        <authorList>
            <person name="Xu L."/>
        </authorList>
    </citation>
    <scope>NUCLEOTIDE SEQUENCE [LARGE SCALE GENOMIC DNA]</scope>
    <source>
        <strain evidence="5 6">S36</strain>
    </source>
</reference>
<dbReference type="PANTHER" id="PTHR47893:SF1">
    <property type="entry name" value="REGULATORY PROTEIN PCHR"/>
    <property type="match status" value="1"/>
</dbReference>
<dbReference type="Proteomes" id="UP000469430">
    <property type="component" value="Unassembled WGS sequence"/>
</dbReference>
<protein>
    <submittedName>
        <fullName evidence="5">Helix-turn-helix domain-containing protein</fullName>
    </submittedName>
</protein>
<keyword evidence="2" id="KW-0238">DNA-binding</keyword>
<dbReference type="SMART" id="SM00342">
    <property type="entry name" value="HTH_ARAC"/>
    <property type="match status" value="1"/>
</dbReference>
<dbReference type="InterPro" id="IPR018062">
    <property type="entry name" value="HTH_AraC-typ_CS"/>
</dbReference>
<evidence type="ECO:0000313" key="6">
    <source>
        <dbReference type="Proteomes" id="UP000469430"/>
    </source>
</evidence>
<evidence type="ECO:0000256" key="3">
    <source>
        <dbReference type="ARBA" id="ARBA00023163"/>
    </source>
</evidence>
<evidence type="ECO:0000256" key="2">
    <source>
        <dbReference type="ARBA" id="ARBA00023125"/>
    </source>
</evidence>
<sequence>MAVREPDGRMRQQWDEGLRDRVEAIDLRPGMTLVLSDLATPASCAFHHQEAEDVFGIGFHLKAGSRFDLDGHVFETRALDVWAGAGPRGAGSSFRLPASGFRTVSLRLDPALAADWLAQAGAQAAPLLAMARGASQGSAIARLASLSPAAAAAQAESMFSNSYAGIARRLFLESCALGLLAAQLRLPGDGDDAVERHAGSAIARQMATARDYLDAHIDDPPTIVALARIVGINDFKLKRAFRAAFGTTVFGHVRQRRMERAAGHLAEGMAVAATAQLAGYECPRCFADAYRRHFAILPSQTLRSAKAPARHG</sequence>
<dbReference type="InterPro" id="IPR018060">
    <property type="entry name" value="HTH_AraC"/>
</dbReference>
<dbReference type="SUPFAM" id="SSF46689">
    <property type="entry name" value="Homeodomain-like"/>
    <property type="match status" value="1"/>
</dbReference>
<feature type="domain" description="HTH araC/xylS-type" evidence="4">
    <location>
        <begin position="207"/>
        <end position="304"/>
    </location>
</feature>
<keyword evidence="6" id="KW-1185">Reference proteome</keyword>
<dbReference type="OrthoDB" id="9802263at2"/>
<dbReference type="Gene3D" id="1.10.10.60">
    <property type="entry name" value="Homeodomain-like"/>
    <property type="match status" value="1"/>
</dbReference>
<keyword evidence="1" id="KW-0805">Transcription regulation</keyword>
<dbReference type="Pfam" id="PF12833">
    <property type="entry name" value="HTH_18"/>
    <property type="match status" value="1"/>
</dbReference>
<dbReference type="AlphaFoldDB" id="A0A6I4U0Y6"/>
<dbReference type="PANTHER" id="PTHR47893">
    <property type="entry name" value="REGULATORY PROTEIN PCHR"/>
    <property type="match status" value="1"/>
</dbReference>
<evidence type="ECO:0000256" key="1">
    <source>
        <dbReference type="ARBA" id="ARBA00023015"/>
    </source>
</evidence>
<dbReference type="PROSITE" id="PS01124">
    <property type="entry name" value="HTH_ARAC_FAMILY_2"/>
    <property type="match status" value="1"/>
</dbReference>
<evidence type="ECO:0000259" key="4">
    <source>
        <dbReference type="PROSITE" id="PS01124"/>
    </source>
</evidence>
<dbReference type="InterPro" id="IPR053142">
    <property type="entry name" value="PchR_regulatory_protein"/>
</dbReference>
<dbReference type="GO" id="GO:0043565">
    <property type="term" value="F:sequence-specific DNA binding"/>
    <property type="evidence" value="ECO:0007669"/>
    <property type="project" value="InterPro"/>
</dbReference>
<name>A0A6I4U0Y6_9SPHN</name>
<evidence type="ECO:0000313" key="5">
    <source>
        <dbReference type="EMBL" id="MXP00618.1"/>
    </source>
</evidence>
<dbReference type="PROSITE" id="PS00041">
    <property type="entry name" value="HTH_ARAC_FAMILY_1"/>
    <property type="match status" value="1"/>
</dbReference>
<dbReference type="RefSeq" id="WP_161392346.1">
    <property type="nucleotide sequence ID" value="NZ_JBHSCP010000003.1"/>
</dbReference>
<comment type="caution">
    <text evidence="5">The sequence shown here is derived from an EMBL/GenBank/DDBJ whole genome shotgun (WGS) entry which is preliminary data.</text>
</comment>
<proteinExistence type="predicted"/>
<dbReference type="GO" id="GO:0003700">
    <property type="term" value="F:DNA-binding transcription factor activity"/>
    <property type="evidence" value="ECO:0007669"/>
    <property type="project" value="InterPro"/>
</dbReference>
<gene>
    <name evidence="5" type="ORF">GRI97_16630</name>
</gene>
<accession>A0A6I4U0Y6</accession>